<dbReference type="EMBL" id="NPDY01000014">
    <property type="protein sequence ID" value="PJZ68943.1"/>
    <property type="molecule type" value="Genomic_DNA"/>
</dbReference>
<protein>
    <submittedName>
        <fullName evidence="3">Uncharacterized protein</fullName>
    </submittedName>
</protein>
<dbReference type="AlphaFoldDB" id="A0A2M9ZN84"/>
<evidence type="ECO:0000313" key="5">
    <source>
        <dbReference type="Proteomes" id="UP000231990"/>
    </source>
</evidence>
<comment type="caution">
    <text evidence="3">The sequence shown here is derived from an EMBL/GenBank/DDBJ whole genome shotgun (WGS) entry which is preliminary data.</text>
</comment>
<dbReference type="Proteomes" id="UP000231962">
    <property type="component" value="Unassembled WGS sequence"/>
</dbReference>
<keyword evidence="4" id="KW-1185">Reference proteome</keyword>
<feature type="compositionally biased region" description="Basic and acidic residues" evidence="1">
    <location>
        <begin position="15"/>
        <end position="26"/>
    </location>
</feature>
<evidence type="ECO:0000313" key="4">
    <source>
        <dbReference type="Proteomes" id="UP000231962"/>
    </source>
</evidence>
<sequence>MGKSKSLLPRLKSKKIGESFRSRDSPHPIPCRPAGKRSYFYHFGSLGIPEFSCKNFPNL</sequence>
<gene>
    <name evidence="2" type="ORF">CH360_13790</name>
    <name evidence="3" type="ORF">CH373_07925</name>
</gene>
<dbReference type="Proteomes" id="UP000231990">
    <property type="component" value="Unassembled WGS sequence"/>
</dbReference>
<name>A0A2M9ZN84_9LEPT</name>
<reference evidence="4 5" key="1">
    <citation type="submission" date="2017-07" db="EMBL/GenBank/DDBJ databases">
        <title>Leptospira spp. isolated from tropical soils.</title>
        <authorList>
            <person name="Thibeaux R."/>
            <person name="Iraola G."/>
            <person name="Ferres I."/>
            <person name="Bierque E."/>
            <person name="Girault D."/>
            <person name="Soupe-Gilbert M.-E."/>
            <person name="Picardeau M."/>
            <person name="Goarant C."/>
        </authorList>
    </citation>
    <scope>NUCLEOTIDE SEQUENCE [LARGE SCALE GENOMIC DNA]</scope>
    <source>
        <strain evidence="3 5">FH1-B-B1</strain>
        <strain evidence="2 4">FH1-B-C1</strain>
    </source>
</reference>
<evidence type="ECO:0000313" key="2">
    <source>
        <dbReference type="EMBL" id="PJZ68943.1"/>
    </source>
</evidence>
<evidence type="ECO:0000256" key="1">
    <source>
        <dbReference type="SAM" id="MobiDB-lite"/>
    </source>
</evidence>
<dbReference type="EMBL" id="NPDZ01000004">
    <property type="protein sequence ID" value="PJZ73439.1"/>
    <property type="molecule type" value="Genomic_DNA"/>
</dbReference>
<proteinExistence type="predicted"/>
<feature type="compositionally biased region" description="Low complexity" evidence="1">
    <location>
        <begin position="1"/>
        <end position="10"/>
    </location>
</feature>
<organism evidence="3 5">
    <name type="scientific">Leptospira perolatii</name>
    <dbReference type="NCBI Taxonomy" id="2023191"/>
    <lineage>
        <taxon>Bacteria</taxon>
        <taxon>Pseudomonadati</taxon>
        <taxon>Spirochaetota</taxon>
        <taxon>Spirochaetia</taxon>
        <taxon>Leptospirales</taxon>
        <taxon>Leptospiraceae</taxon>
        <taxon>Leptospira</taxon>
    </lineage>
</organism>
<evidence type="ECO:0000313" key="3">
    <source>
        <dbReference type="EMBL" id="PJZ73439.1"/>
    </source>
</evidence>
<accession>A0A2M9ZN84</accession>
<feature type="region of interest" description="Disordered" evidence="1">
    <location>
        <begin position="1"/>
        <end position="31"/>
    </location>
</feature>